<dbReference type="GO" id="GO:0006307">
    <property type="term" value="P:DNA alkylation repair"/>
    <property type="evidence" value="ECO:0007669"/>
    <property type="project" value="InterPro"/>
</dbReference>
<feature type="region of interest" description="Disordered" evidence="2">
    <location>
        <begin position="42"/>
        <end position="203"/>
    </location>
</feature>
<keyword evidence="4" id="KW-0560">Oxidoreductase</keyword>
<dbReference type="GO" id="GO:0005654">
    <property type="term" value="C:nucleoplasm"/>
    <property type="evidence" value="ECO:0007669"/>
    <property type="project" value="TreeGrafter"/>
</dbReference>
<dbReference type="PROSITE" id="PS51471">
    <property type="entry name" value="FE2OG_OXY"/>
    <property type="match status" value="1"/>
</dbReference>
<feature type="compositionally biased region" description="Polar residues" evidence="2">
    <location>
        <begin position="124"/>
        <end position="139"/>
    </location>
</feature>
<keyword evidence="5" id="KW-1185">Reference proteome</keyword>
<dbReference type="InterPro" id="IPR037151">
    <property type="entry name" value="AlkB-like_sf"/>
</dbReference>
<dbReference type="InterPro" id="IPR032854">
    <property type="entry name" value="ALKBH3"/>
</dbReference>
<evidence type="ECO:0000259" key="3">
    <source>
        <dbReference type="PROSITE" id="PS51471"/>
    </source>
</evidence>
<reference evidence="4 5" key="1">
    <citation type="journal article" date="2017" name="PLoS Biol.">
        <title>The sea cucumber genome provides insights into morphological evolution and visceral regeneration.</title>
        <authorList>
            <person name="Zhang X."/>
            <person name="Sun L."/>
            <person name="Yuan J."/>
            <person name="Sun Y."/>
            <person name="Gao Y."/>
            <person name="Zhang L."/>
            <person name="Li S."/>
            <person name="Dai H."/>
            <person name="Hamel J.F."/>
            <person name="Liu C."/>
            <person name="Yu Y."/>
            <person name="Liu S."/>
            <person name="Lin W."/>
            <person name="Guo K."/>
            <person name="Jin S."/>
            <person name="Xu P."/>
            <person name="Storey K.B."/>
            <person name="Huan P."/>
            <person name="Zhang T."/>
            <person name="Zhou Y."/>
            <person name="Zhang J."/>
            <person name="Lin C."/>
            <person name="Li X."/>
            <person name="Xing L."/>
            <person name="Huo D."/>
            <person name="Sun M."/>
            <person name="Wang L."/>
            <person name="Mercier A."/>
            <person name="Li F."/>
            <person name="Yang H."/>
            <person name="Xiang J."/>
        </authorList>
    </citation>
    <scope>NUCLEOTIDE SEQUENCE [LARGE SCALE GENOMIC DNA]</scope>
    <source>
        <strain evidence="4">Shaxun</strain>
        <tissue evidence="4">Muscle</tissue>
    </source>
</reference>
<dbReference type="STRING" id="307972.A0A2G8JJL0"/>
<organism evidence="4 5">
    <name type="scientific">Stichopus japonicus</name>
    <name type="common">Sea cucumber</name>
    <dbReference type="NCBI Taxonomy" id="307972"/>
    <lineage>
        <taxon>Eukaryota</taxon>
        <taxon>Metazoa</taxon>
        <taxon>Echinodermata</taxon>
        <taxon>Eleutherozoa</taxon>
        <taxon>Echinozoa</taxon>
        <taxon>Holothuroidea</taxon>
        <taxon>Aspidochirotacea</taxon>
        <taxon>Aspidochirotida</taxon>
        <taxon>Stichopodidae</taxon>
        <taxon>Apostichopus</taxon>
    </lineage>
</organism>
<feature type="region of interest" description="Disordered" evidence="2">
    <location>
        <begin position="1"/>
        <end position="24"/>
    </location>
</feature>
<dbReference type="GO" id="GO:0005739">
    <property type="term" value="C:mitochondrion"/>
    <property type="evidence" value="ECO:0007669"/>
    <property type="project" value="TreeGrafter"/>
</dbReference>
<dbReference type="Proteomes" id="UP000230750">
    <property type="component" value="Unassembled WGS sequence"/>
</dbReference>
<dbReference type="PANTHER" id="PTHR31212:SF4">
    <property type="entry name" value="ALPHA-KETOGLUTARATE-DEPENDENT DIOXYGENASE ALKB HOMOLOG 3"/>
    <property type="match status" value="1"/>
</dbReference>
<dbReference type="AlphaFoldDB" id="A0A2G8JJL0"/>
<dbReference type="Pfam" id="PF13532">
    <property type="entry name" value="2OG-FeII_Oxy_2"/>
    <property type="match status" value="1"/>
</dbReference>
<feature type="domain" description="Fe2OG dioxygenase" evidence="3">
    <location>
        <begin position="326"/>
        <end position="434"/>
    </location>
</feature>
<evidence type="ECO:0000256" key="1">
    <source>
        <dbReference type="ARBA" id="ARBA00001954"/>
    </source>
</evidence>
<feature type="compositionally biased region" description="Basic and acidic residues" evidence="2">
    <location>
        <begin position="59"/>
        <end position="74"/>
    </location>
</feature>
<dbReference type="InterPro" id="IPR005123">
    <property type="entry name" value="Oxoglu/Fe-dep_dioxygenase_dom"/>
</dbReference>
<evidence type="ECO:0000313" key="5">
    <source>
        <dbReference type="Proteomes" id="UP000230750"/>
    </source>
</evidence>
<feature type="compositionally biased region" description="Low complexity" evidence="2">
    <location>
        <begin position="46"/>
        <end position="58"/>
    </location>
</feature>
<keyword evidence="4" id="KW-0223">Dioxygenase</keyword>
<dbReference type="EMBL" id="MRZV01001784">
    <property type="protein sequence ID" value="PIK35931.1"/>
    <property type="molecule type" value="Genomic_DNA"/>
</dbReference>
<comment type="cofactor">
    <cofactor evidence="1">
        <name>Fe(2+)</name>
        <dbReference type="ChEBI" id="CHEBI:29033"/>
    </cofactor>
</comment>
<sequence length="443" mass="50198">MDKSCDQSHDSLPSMEEELLIGQKEQMPAVEVTGNVALQANQDSKVPSSVPLSNSNVVLDRESGETLAEFKKPIENMAEDNPLPRQRTDYPETNPSKAEEREVNQGSISPWQQTVSPPKREVASDTQNPDAVGQTQSQQHAEKRRRNRLQGSGALSGLRKPGTRPQRSLPAAVNTSQKAADMSRDPSTEPGSLENPGLPGQPSSLSFVFEEVTVEAPIKETVHLLEEHGKHILSRTNAGESWVMFVPNFLQEDESDVSFKRLIKELNWQQRENTTGDGEMYTEPRMSLWFGEFPYTYSRVSWNLNKEWNEQVASLKEKIEINFDHKYNSVLCNLYRDGHDSIAWHSDDEYGLGKEPNIASLSLGDTRYFEMMTKKHALEEKEKYLPLGSKLKIPLSHGSLLIMGGATQHDWLHRVPKEYHDKGIRVNLTYRWIIPDNRDHVAK</sequence>
<dbReference type="InterPro" id="IPR027450">
    <property type="entry name" value="AlkB-like"/>
</dbReference>
<dbReference type="Gene3D" id="2.60.120.590">
    <property type="entry name" value="Alpha-ketoglutarate-dependent dioxygenase AlkB-like"/>
    <property type="match status" value="1"/>
</dbReference>
<gene>
    <name evidence="4" type="ORF">BSL78_27236</name>
</gene>
<dbReference type="OrthoDB" id="545910at2759"/>
<evidence type="ECO:0000313" key="4">
    <source>
        <dbReference type="EMBL" id="PIK35931.1"/>
    </source>
</evidence>
<dbReference type="PANTHER" id="PTHR31212">
    <property type="entry name" value="ALPHA-KETOGLUTARATE-DEPENDENT DIOXYGENASE ALKB HOMOLOG 3"/>
    <property type="match status" value="1"/>
</dbReference>
<name>A0A2G8JJL0_STIJA</name>
<comment type="caution">
    <text evidence="4">The sequence shown here is derived from an EMBL/GenBank/DDBJ whole genome shotgun (WGS) entry which is preliminary data.</text>
</comment>
<evidence type="ECO:0000256" key="2">
    <source>
        <dbReference type="SAM" id="MobiDB-lite"/>
    </source>
</evidence>
<dbReference type="SUPFAM" id="SSF51197">
    <property type="entry name" value="Clavaminate synthase-like"/>
    <property type="match status" value="1"/>
</dbReference>
<protein>
    <submittedName>
        <fullName evidence="4">Putative alpha-ketoglutarate-dependent dioxygenase alkB-like 3 isoform X4</fullName>
    </submittedName>
</protein>
<proteinExistence type="predicted"/>
<feature type="compositionally biased region" description="Polar residues" evidence="2">
    <location>
        <begin position="104"/>
        <end position="116"/>
    </location>
</feature>
<dbReference type="GO" id="GO:0051213">
    <property type="term" value="F:dioxygenase activity"/>
    <property type="evidence" value="ECO:0007669"/>
    <property type="project" value="UniProtKB-KW"/>
</dbReference>
<accession>A0A2G8JJL0</accession>